<dbReference type="Gene3D" id="3.40.50.2000">
    <property type="entry name" value="Glycogen Phosphorylase B"/>
    <property type="match status" value="1"/>
</dbReference>
<dbReference type="SUPFAM" id="SSF53756">
    <property type="entry name" value="UDP-Glycosyltransferase/glycogen phosphorylase"/>
    <property type="match status" value="1"/>
</dbReference>
<dbReference type="Proteomes" id="UP001190926">
    <property type="component" value="Unassembled WGS sequence"/>
</dbReference>
<organism evidence="1 2">
    <name type="scientific">Perilla frutescens var. hirtella</name>
    <name type="common">Perilla citriodora</name>
    <name type="synonym">Perilla setoyensis</name>
    <dbReference type="NCBI Taxonomy" id="608512"/>
    <lineage>
        <taxon>Eukaryota</taxon>
        <taxon>Viridiplantae</taxon>
        <taxon>Streptophyta</taxon>
        <taxon>Embryophyta</taxon>
        <taxon>Tracheophyta</taxon>
        <taxon>Spermatophyta</taxon>
        <taxon>Magnoliopsida</taxon>
        <taxon>eudicotyledons</taxon>
        <taxon>Gunneridae</taxon>
        <taxon>Pentapetalae</taxon>
        <taxon>asterids</taxon>
        <taxon>lamiids</taxon>
        <taxon>Lamiales</taxon>
        <taxon>Lamiaceae</taxon>
        <taxon>Nepetoideae</taxon>
        <taxon>Elsholtzieae</taxon>
        <taxon>Perilla</taxon>
    </lineage>
</organism>
<dbReference type="InterPro" id="IPR044983">
    <property type="entry name" value="PNSB1"/>
</dbReference>
<dbReference type="PANTHER" id="PTHR37698:SF1">
    <property type="entry name" value="PHOTOSYNTHETIC NDH SUBUNIT OF SUBCOMPLEX B 1, CHLOROPLASTIC"/>
    <property type="match status" value="1"/>
</dbReference>
<dbReference type="GO" id="GO:0009773">
    <property type="term" value="P:photosynthetic electron transport in photosystem I"/>
    <property type="evidence" value="ECO:0007669"/>
    <property type="project" value="InterPro"/>
</dbReference>
<evidence type="ECO:0000313" key="1">
    <source>
        <dbReference type="EMBL" id="KAH6821190.1"/>
    </source>
</evidence>
<name>A0AAD4IU03_PERFH</name>
<dbReference type="AlphaFoldDB" id="A0AAD4IU03"/>
<protein>
    <submittedName>
        <fullName evidence="1">NDH-dependent cyclic electron flow 1</fullName>
    </submittedName>
</protein>
<reference evidence="1 2" key="1">
    <citation type="journal article" date="2021" name="Nat. Commun.">
        <title>Incipient diploidization of the medicinal plant Perilla within 10,000 years.</title>
        <authorList>
            <person name="Zhang Y."/>
            <person name="Shen Q."/>
            <person name="Leng L."/>
            <person name="Zhang D."/>
            <person name="Chen S."/>
            <person name="Shi Y."/>
            <person name="Ning Z."/>
            <person name="Chen S."/>
        </authorList>
    </citation>
    <scope>NUCLEOTIDE SEQUENCE [LARGE SCALE GENOMIC DNA]</scope>
    <source>
        <strain evidence="2">cv. PC099</strain>
    </source>
</reference>
<accession>A0AAD4IU03</accession>
<comment type="caution">
    <text evidence="1">The sequence shown here is derived from an EMBL/GenBank/DDBJ whole genome shotgun (WGS) entry which is preliminary data.</text>
</comment>
<gene>
    <name evidence="1" type="ORF">C2S53_020472</name>
</gene>
<dbReference type="PANTHER" id="PTHR37698">
    <property type="entry name" value="PHOTOSYNTHETIC NDH SUBUNIT OF SUBCOMPLEX B 1, CHLOROPLASTIC"/>
    <property type="match status" value="1"/>
</dbReference>
<sequence>MQSRGDTDSLLPIEIWDEIALFVIPHEKERENVEDVVGEDASIVFITCPGQLAALINNSAGVIATNTAALQLANAREKLSVALFCSDEKANVFVPEPEEKKCAVITSKTGKLIDIDVEAVKTALQIFNLPLAIA</sequence>
<proteinExistence type="predicted"/>
<dbReference type="GO" id="GO:0009507">
    <property type="term" value="C:chloroplast"/>
    <property type="evidence" value="ECO:0007669"/>
    <property type="project" value="InterPro"/>
</dbReference>
<dbReference type="EMBL" id="SDAM02002520">
    <property type="protein sequence ID" value="KAH6821190.1"/>
    <property type="molecule type" value="Genomic_DNA"/>
</dbReference>
<evidence type="ECO:0000313" key="2">
    <source>
        <dbReference type="Proteomes" id="UP001190926"/>
    </source>
</evidence>
<keyword evidence="2" id="KW-1185">Reference proteome</keyword>
<dbReference type="GO" id="GO:0010598">
    <property type="term" value="C:NAD(P)H dehydrogenase complex (plastoquinone)"/>
    <property type="evidence" value="ECO:0007669"/>
    <property type="project" value="InterPro"/>
</dbReference>